<accession>A0A7G7BTE3</accession>
<proteinExistence type="predicted"/>
<dbReference type="Proteomes" id="UP000515307">
    <property type="component" value="Chromosome"/>
</dbReference>
<evidence type="ECO:0000313" key="1">
    <source>
        <dbReference type="EMBL" id="QNE78608.1"/>
    </source>
</evidence>
<gene>
    <name evidence="1" type="ORF">F0344_31975</name>
</gene>
<organism evidence="1 2">
    <name type="scientific">Streptomyces finlayi</name>
    <dbReference type="NCBI Taxonomy" id="67296"/>
    <lineage>
        <taxon>Bacteria</taxon>
        <taxon>Bacillati</taxon>
        <taxon>Actinomycetota</taxon>
        <taxon>Actinomycetes</taxon>
        <taxon>Kitasatosporales</taxon>
        <taxon>Streptomycetaceae</taxon>
        <taxon>Streptomyces</taxon>
    </lineage>
</organism>
<dbReference type="RefSeq" id="WP_185302063.1">
    <property type="nucleotide sequence ID" value="NZ_CP045702.1"/>
</dbReference>
<reference evidence="2" key="1">
    <citation type="submission" date="2019-10" db="EMBL/GenBank/DDBJ databases">
        <title>Antimicrobial potential of Antarctic Bacteria.</title>
        <authorList>
            <person name="Benaud N."/>
            <person name="Edwards R.J."/>
            <person name="Ferrari B.C."/>
        </authorList>
    </citation>
    <scope>NUCLEOTIDE SEQUENCE [LARGE SCALE GENOMIC DNA]</scope>
    <source>
        <strain evidence="2">NBSH44</strain>
    </source>
</reference>
<dbReference type="AlphaFoldDB" id="A0A7G7BTE3"/>
<protein>
    <submittedName>
        <fullName evidence="1">Uncharacterized protein</fullName>
    </submittedName>
</protein>
<name>A0A7G7BTE3_9ACTN</name>
<dbReference type="KEGG" id="sfiy:F0344_31975"/>
<sequence length="145" mass="16013">MTTAHHLRLIDGMRARPFPSERTSAGSGVSGPGYHTAFLHADDEHWGSDESGRLEHRAQCLADHDALLTLLTLRWGEPETVSLWSAQARMISGEEIPEPWADPVAGCEYLQLWRIEARWIAIGLHLERGGPGCELSVLVTVIDPP</sequence>
<evidence type="ECO:0000313" key="2">
    <source>
        <dbReference type="Proteomes" id="UP000515307"/>
    </source>
</evidence>
<keyword evidence="2" id="KW-1185">Reference proteome</keyword>
<dbReference type="EMBL" id="CP045702">
    <property type="protein sequence ID" value="QNE78608.1"/>
    <property type="molecule type" value="Genomic_DNA"/>
</dbReference>